<proteinExistence type="predicted"/>
<accession>A0A4R3YRE7</accession>
<comment type="caution">
    <text evidence="2">The sequence shown here is derived from an EMBL/GenBank/DDBJ whole genome shotgun (WGS) entry which is preliminary data.</text>
</comment>
<dbReference type="RefSeq" id="WP_165911708.1">
    <property type="nucleotide sequence ID" value="NZ_SMCR01000005.1"/>
</dbReference>
<dbReference type="InterPro" id="IPR009420">
    <property type="entry name" value="FlhE"/>
</dbReference>
<keyword evidence="2" id="KW-0966">Cell projection</keyword>
<protein>
    <submittedName>
        <fullName evidence="2">Flagellar protein FlhE</fullName>
    </submittedName>
</protein>
<sequence>MILAFTCCQLLPAVGLAAAGGSWSATGHGGELGVGNQAMTTQPLSAPAGHVGGARVVSYSWDVQLFTTPEASVRVDLCSAQRCTRLSGLSGRASHLAGDGAEGPFRFIYRVETHGRLMPPLQILSNQLTVNYR</sequence>
<organism evidence="2 3">
    <name type="scientific">Biostraticola tofi</name>
    <dbReference type="NCBI Taxonomy" id="466109"/>
    <lineage>
        <taxon>Bacteria</taxon>
        <taxon>Pseudomonadati</taxon>
        <taxon>Pseudomonadota</taxon>
        <taxon>Gammaproteobacteria</taxon>
        <taxon>Enterobacterales</taxon>
        <taxon>Bruguierivoracaceae</taxon>
        <taxon>Biostraticola</taxon>
    </lineage>
</organism>
<keyword evidence="2" id="KW-0969">Cilium</keyword>
<dbReference type="EMBL" id="SMCR01000005">
    <property type="protein sequence ID" value="TCV95535.1"/>
    <property type="molecule type" value="Genomic_DNA"/>
</dbReference>
<evidence type="ECO:0000313" key="2">
    <source>
        <dbReference type="EMBL" id="TCV95535.1"/>
    </source>
</evidence>
<keyword evidence="2" id="KW-0282">Flagellum</keyword>
<dbReference type="Pfam" id="PF06366">
    <property type="entry name" value="FlhE"/>
    <property type="match status" value="1"/>
</dbReference>
<evidence type="ECO:0000256" key="1">
    <source>
        <dbReference type="SAM" id="SignalP"/>
    </source>
</evidence>
<keyword evidence="1" id="KW-0732">Signal</keyword>
<gene>
    <name evidence="2" type="ORF">EDC52_105138</name>
</gene>
<dbReference type="AlphaFoldDB" id="A0A4R3YRE7"/>
<name>A0A4R3YRE7_9GAMM</name>
<evidence type="ECO:0000313" key="3">
    <source>
        <dbReference type="Proteomes" id="UP000295719"/>
    </source>
</evidence>
<feature type="chain" id="PRO_5020754408" evidence="1">
    <location>
        <begin position="19"/>
        <end position="133"/>
    </location>
</feature>
<dbReference type="Proteomes" id="UP000295719">
    <property type="component" value="Unassembled WGS sequence"/>
</dbReference>
<feature type="signal peptide" evidence="1">
    <location>
        <begin position="1"/>
        <end position="18"/>
    </location>
</feature>
<reference evidence="2 3" key="1">
    <citation type="submission" date="2019-03" db="EMBL/GenBank/DDBJ databases">
        <title>Genomic Encyclopedia of Type Strains, Phase IV (KMG-IV): sequencing the most valuable type-strain genomes for metagenomic binning, comparative biology and taxonomic classification.</title>
        <authorList>
            <person name="Goeker M."/>
        </authorList>
    </citation>
    <scope>NUCLEOTIDE SEQUENCE [LARGE SCALE GENOMIC DNA]</scope>
    <source>
        <strain evidence="2 3">DSM 19580</strain>
    </source>
</reference>
<keyword evidence="3" id="KW-1185">Reference proteome</keyword>